<feature type="region of interest" description="Disordered" evidence="1">
    <location>
        <begin position="172"/>
        <end position="252"/>
    </location>
</feature>
<feature type="compositionally biased region" description="Low complexity" evidence="1">
    <location>
        <begin position="1"/>
        <end position="10"/>
    </location>
</feature>
<dbReference type="OrthoDB" id="8880065at2759"/>
<dbReference type="Ensembl" id="ENSCAFT00040030708.1">
    <property type="protein sequence ID" value="ENSCAFP00040026692.1"/>
    <property type="gene ID" value="ENSCAFG00040016628.1"/>
</dbReference>
<protein>
    <submittedName>
        <fullName evidence="2">Nexilin F-actin binding protein</fullName>
    </submittedName>
</protein>
<feature type="region of interest" description="Disordered" evidence="1">
    <location>
        <begin position="326"/>
        <end position="351"/>
    </location>
</feature>
<evidence type="ECO:0000313" key="3">
    <source>
        <dbReference type="Proteomes" id="UP000694542"/>
    </source>
</evidence>
<proteinExistence type="predicted"/>
<gene>
    <name evidence="2" type="primary">NEXN</name>
</gene>
<feature type="compositionally biased region" description="Low complexity" evidence="1">
    <location>
        <begin position="201"/>
        <end position="210"/>
    </location>
</feature>
<evidence type="ECO:0000313" key="2">
    <source>
        <dbReference type="Ensembl" id="ENSCAFP00040026692.1"/>
    </source>
</evidence>
<accession>A0A8C0SVW3</accession>
<feature type="region of interest" description="Disordered" evidence="1">
    <location>
        <begin position="394"/>
        <end position="425"/>
    </location>
</feature>
<dbReference type="Proteomes" id="UP000694542">
    <property type="component" value="Chromosome 6"/>
</dbReference>
<reference evidence="2" key="2">
    <citation type="submission" date="2025-08" db="UniProtKB">
        <authorList>
            <consortium name="Ensembl"/>
        </authorList>
    </citation>
    <scope>IDENTIFICATION</scope>
</reference>
<feature type="region of interest" description="Disordered" evidence="1">
    <location>
        <begin position="1"/>
        <end position="140"/>
    </location>
</feature>
<reference evidence="2" key="1">
    <citation type="submission" date="2018-10" db="EMBL/GenBank/DDBJ databases">
        <title>De novo assembly of a Great Dane genome.</title>
        <authorList>
            <person name="Kidd J.M."/>
            <person name="Pendleton A.L."/>
            <person name="Shen F."/>
            <person name="Emery S."/>
        </authorList>
    </citation>
    <scope>NUCLEOTIDE SEQUENCE [LARGE SCALE GENOMIC DNA]</scope>
    <source>
        <strain evidence="2">Great Dane</strain>
    </source>
</reference>
<feature type="compositionally biased region" description="Basic and acidic residues" evidence="1">
    <location>
        <begin position="395"/>
        <end position="425"/>
    </location>
</feature>
<feature type="compositionally biased region" description="Pro residues" evidence="1">
    <location>
        <begin position="41"/>
        <end position="51"/>
    </location>
</feature>
<name>A0A8C0SVW3_CANLF</name>
<feature type="compositionally biased region" description="Pro residues" evidence="1">
    <location>
        <begin position="106"/>
        <end position="115"/>
    </location>
</feature>
<organism evidence="2 3">
    <name type="scientific">Canis lupus familiaris</name>
    <name type="common">Dog</name>
    <name type="synonym">Canis familiaris</name>
    <dbReference type="NCBI Taxonomy" id="9615"/>
    <lineage>
        <taxon>Eukaryota</taxon>
        <taxon>Metazoa</taxon>
        <taxon>Chordata</taxon>
        <taxon>Craniata</taxon>
        <taxon>Vertebrata</taxon>
        <taxon>Euteleostomi</taxon>
        <taxon>Mammalia</taxon>
        <taxon>Eutheria</taxon>
        <taxon>Laurasiatheria</taxon>
        <taxon>Carnivora</taxon>
        <taxon>Caniformia</taxon>
        <taxon>Canidae</taxon>
        <taxon>Canis</taxon>
    </lineage>
</organism>
<dbReference type="AlphaFoldDB" id="A0A8C0SVW3"/>
<sequence length="449" mass="47633">AVQVSVQVVQGTGGGGAAKVGAPPGPVLPVGFASHQRKVAPPSPPHSPQSPAPGGRDEPRARAPTARAARAAALGSPASRPRRTAGLGVLPGEPGAGGACPGAPVRRPPPPPGTDPPRRARRPESGCAAPPRALRRRGLGAGGWELARRAGTAAAGAGPAWNAGAGCAPGLLWKLAAGGGGGGGGGGGQRAPSGRGGGGASSPSSRTSPSTPAPRAPRTPAHTRAQDAHGPSGRHEDARRSPGPGGHRILSLALPNLSGTAWPQVPGAVSAIQCKNLQSSKITLRPHIANMNDISQKAEILLSSSKPVPKTYVPKLGKGDVKDKFEAMQRAREERNQRRSRDEKQRRKEQYIREREWNRRKQEIKEMLASDDEEEVSSKVEKAYVPKLTGTVKGRFAEMEKQRQEEQRKRTEEERRRRIEQDMLEKRKIQRELAKRAEQEGENNFKNLF</sequence>
<feature type="compositionally biased region" description="Low complexity" evidence="1">
    <location>
        <begin position="62"/>
        <end position="79"/>
    </location>
</feature>
<feature type="compositionally biased region" description="Gly residues" evidence="1">
    <location>
        <begin position="177"/>
        <end position="200"/>
    </location>
</feature>
<evidence type="ECO:0000256" key="1">
    <source>
        <dbReference type="SAM" id="MobiDB-lite"/>
    </source>
</evidence>